<keyword evidence="5" id="KW-1133">Transmembrane helix</keyword>
<dbReference type="GO" id="GO:0000978">
    <property type="term" value="F:RNA polymerase II cis-regulatory region sequence-specific DNA binding"/>
    <property type="evidence" value="ECO:0007669"/>
    <property type="project" value="TreeGrafter"/>
</dbReference>
<evidence type="ECO:0000256" key="5">
    <source>
        <dbReference type="SAM" id="Phobius"/>
    </source>
</evidence>
<keyword evidence="2" id="KW-0238">DNA-binding</keyword>
<evidence type="ECO:0000256" key="2">
    <source>
        <dbReference type="ARBA" id="ARBA00023125"/>
    </source>
</evidence>
<reference evidence="6" key="1">
    <citation type="submission" date="2022-11" db="EMBL/GenBank/DDBJ databases">
        <authorList>
            <person name="Scott C."/>
            <person name="Bruce N."/>
        </authorList>
    </citation>
    <scope>NUCLEOTIDE SEQUENCE</scope>
</reference>
<keyword evidence="5" id="KW-0472">Membrane</keyword>
<protein>
    <submittedName>
        <fullName evidence="6">Uncharacterized protein</fullName>
    </submittedName>
</protein>
<name>A0A9P1GZN3_9PEZI</name>
<evidence type="ECO:0000256" key="1">
    <source>
        <dbReference type="ARBA" id="ARBA00023015"/>
    </source>
</evidence>
<dbReference type="GO" id="GO:0000981">
    <property type="term" value="F:DNA-binding transcription factor activity, RNA polymerase II-specific"/>
    <property type="evidence" value="ECO:0007669"/>
    <property type="project" value="TreeGrafter"/>
</dbReference>
<proteinExistence type="predicted"/>
<gene>
    <name evidence="6" type="ORF">PPNO1_LOCUS2515</name>
</gene>
<keyword evidence="4" id="KW-0539">Nucleus</keyword>
<evidence type="ECO:0000256" key="3">
    <source>
        <dbReference type="ARBA" id="ARBA00023163"/>
    </source>
</evidence>
<dbReference type="PANTHER" id="PTHR47424:SF3">
    <property type="entry name" value="REGULATORY PROTEIN GAL4"/>
    <property type="match status" value="1"/>
</dbReference>
<comment type="caution">
    <text evidence="6">The sequence shown here is derived from an EMBL/GenBank/DDBJ whole genome shotgun (WGS) entry which is preliminary data.</text>
</comment>
<accession>A0A9P1GZN3</accession>
<organism evidence="6 7">
    <name type="scientific">Parascedosporium putredinis</name>
    <dbReference type="NCBI Taxonomy" id="1442378"/>
    <lineage>
        <taxon>Eukaryota</taxon>
        <taxon>Fungi</taxon>
        <taxon>Dikarya</taxon>
        <taxon>Ascomycota</taxon>
        <taxon>Pezizomycotina</taxon>
        <taxon>Sordariomycetes</taxon>
        <taxon>Hypocreomycetidae</taxon>
        <taxon>Microascales</taxon>
        <taxon>Microascaceae</taxon>
        <taxon>Parascedosporium</taxon>
    </lineage>
</organism>
<dbReference type="OrthoDB" id="3364175at2759"/>
<keyword evidence="5" id="KW-0812">Transmembrane</keyword>
<dbReference type="PANTHER" id="PTHR47424">
    <property type="entry name" value="REGULATORY PROTEIN GAL4"/>
    <property type="match status" value="1"/>
</dbReference>
<evidence type="ECO:0000313" key="6">
    <source>
        <dbReference type="EMBL" id="CAI4212767.1"/>
    </source>
</evidence>
<keyword evidence="7" id="KW-1185">Reference proteome</keyword>
<keyword evidence="3" id="KW-0804">Transcription</keyword>
<dbReference type="GO" id="GO:0005634">
    <property type="term" value="C:nucleus"/>
    <property type="evidence" value="ECO:0007669"/>
    <property type="project" value="TreeGrafter"/>
</dbReference>
<feature type="transmembrane region" description="Helical" evidence="5">
    <location>
        <begin position="150"/>
        <end position="171"/>
    </location>
</feature>
<dbReference type="Proteomes" id="UP000838763">
    <property type="component" value="Unassembled WGS sequence"/>
</dbReference>
<dbReference type="GO" id="GO:0000435">
    <property type="term" value="P:positive regulation of transcription from RNA polymerase II promoter by galactose"/>
    <property type="evidence" value="ECO:0007669"/>
    <property type="project" value="TreeGrafter"/>
</dbReference>
<dbReference type="EMBL" id="CALLCH030000006">
    <property type="protein sequence ID" value="CAI4212767.1"/>
    <property type="molecule type" value="Genomic_DNA"/>
</dbReference>
<keyword evidence="1" id="KW-0805">Transcription regulation</keyword>
<dbReference type="InterPro" id="IPR051127">
    <property type="entry name" value="Fungal_SecMet_Regulators"/>
</dbReference>
<dbReference type="AlphaFoldDB" id="A0A9P1GZN3"/>
<evidence type="ECO:0000313" key="7">
    <source>
        <dbReference type="Proteomes" id="UP000838763"/>
    </source>
</evidence>
<evidence type="ECO:0000256" key="4">
    <source>
        <dbReference type="ARBA" id="ARBA00023242"/>
    </source>
</evidence>
<sequence>MGKVLKTLYGSNLDCNTFDDVFRISSQVFQIEHKLSEVKRNLPHTMQLVNARDIQSKETLTGNLLCVTKFRVILTLRYHNTRILTHRPLLQKYLDMLSHHPAGSTGSPLAEPLRQVGVNSLRICTQSATSIVELMAHVLSSKENRALLGAWWFSLYYVFNSALVLYSGFLIKLYSECHPDTISLGDIEFNRSHLHQAIECLTSLDDGNVMADKCARYTMKLDRVLDVIQNGYGTINEGSLTSHQAVGHIAALMGPSPFDPGHTPTGFDLSEFMVPADLDF</sequence>
<dbReference type="CDD" id="cd12148">
    <property type="entry name" value="fungal_TF_MHR"/>
    <property type="match status" value="1"/>
</dbReference>